<evidence type="ECO:0000256" key="4">
    <source>
        <dbReference type="ARBA" id="ARBA00022679"/>
    </source>
</evidence>
<protein>
    <submittedName>
        <fullName evidence="13">CDP-diacylglycerol--serine O-phosphatidyltransferase</fullName>
        <ecNumber evidence="13">2.7.8.8</ecNumber>
    </submittedName>
</protein>
<proteinExistence type="inferred from homology"/>
<evidence type="ECO:0000256" key="11">
    <source>
        <dbReference type="RuleBase" id="RU003750"/>
    </source>
</evidence>
<dbReference type="Proteomes" id="UP000745859">
    <property type="component" value="Unassembled WGS sequence"/>
</dbReference>
<keyword evidence="8 12" id="KW-0472">Membrane</keyword>
<dbReference type="InterPro" id="IPR000462">
    <property type="entry name" value="CDP-OH_P_trans"/>
</dbReference>
<evidence type="ECO:0000313" key="13">
    <source>
        <dbReference type="EMBL" id="NIJ45451.1"/>
    </source>
</evidence>
<dbReference type="InterPro" id="IPR043130">
    <property type="entry name" value="CDP-OH_PTrfase_TM_dom"/>
</dbReference>
<keyword evidence="10" id="KW-1208">Phospholipid metabolism</keyword>
<keyword evidence="14" id="KW-1185">Reference proteome</keyword>
<evidence type="ECO:0000256" key="2">
    <source>
        <dbReference type="ARBA" id="ARBA00010441"/>
    </source>
</evidence>
<sequence>MKILKFIPNLLTLLNLLSGCLAVVYAVNNQIQFSVMFVMLGIFFDFFDGFAARLLHVQSELGKQLDSLADMVTSGVVPGVVMVQMLLKSGNQEPLNYINGFESFPFLAMIGFSITLASCYRLANFNIDENQIENFVGLPTPANALFILSLPLMHMYSEYQYISYVVDNQYVLLLITVLSCYMLNAKIELFALKFKTFGFVKNKLKYVFLILSFILIVLIKLAAIPTIILMYLALSMISNTKKKKA</sequence>
<evidence type="ECO:0000256" key="1">
    <source>
        <dbReference type="ARBA" id="ARBA00004141"/>
    </source>
</evidence>
<keyword evidence="4 11" id="KW-0808">Transferase</keyword>
<keyword evidence="6 12" id="KW-1133">Transmembrane helix</keyword>
<dbReference type="PROSITE" id="PS00379">
    <property type="entry name" value="CDP_ALCOHOL_P_TRANSF"/>
    <property type="match status" value="1"/>
</dbReference>
<feature type="transmembrane region" description="Helical" evidence="12">
    <location>
        <begin position="168"/>
        <end position="185"/>
    </location>
</feature>
<dbReference type="GO" id="GO:0003882">
    <property type="term" value="F:CDP-diacylglycerol-serine O-phosphatidyltransferase activity"/>
    <property type="evidence" value="ECO:0007669"/>
    <property type="project" value="UniProtKB-EC"/>
</dbReference>
<feature type="transmembrane region" description="Helical" evidence="12">
    <location>
        <begin position="36"/>
        <end position="55"/>
    </location>
</feature>
<evidence type="ECO:0000256" key="9">
    <source>
        <dbReference type="ARBA" id="ARBA00023209"/>
    </source>
</evidence>
<feature type="transmembrane region" description="Helical" evidence="12">
    <location>
        <begin position="206"/>
        <end position="234"/>
    </location>
</feature>
<evidence type="ECO:0000256" key="8">
    <source>
        <dbReference type="ARBA" id="ARBA00023136"/>
    </source>
</evidence>
<keyword evidence="7" id="KW-0443">Lipid metabolism</keyword>
<comment type="caution">
    <text evidence="13">The sequence shown here is derived from an EMBL/GenBank/DDBJ whole genome shotgun (WGS) entry which is preliminary data.</text>
</comment>
<reference evidence="13 14" key="1">
    <citation type="submission" date="2020-03" db="EMBL/GenBank/DDBJ databases">
        <title>Genomic Encyclopedia of Type Strains, Phase IV (KMG-IV): sequencing the most valuable type-strain genomes for metagenomic binning, comparative biology and taxonomic classification.</title>
        <authorList>
            <person name="Goeker M."/>
        </authorList>
    </citation>
    <scope>NUCLEOTIDE SEQUENCE [LARGE SCALE GENOMIC DNA]</scope>
    <source>
        <strain evidence="13 14">DSM 101599</strain>
    </source>
</reference>
<dbReference type="PANTHER" id="PTHR14269">
    <property type="entry name" value="CDP-DIACYLGLYCEROL--GLYCEROL-3-PHOSPHATE 3-PHOSPHATIDYLTRANSFERASE-RELATED"/>
    <property type="match status" value="1"/>
</dbReference>
<feature type="transmembrane region" description="Helical" evidence="12">
    <location>
        <begin position="106"/>
        <end position="123"/>
    </location>
</feature>
<organism evidence="13 14">
    <name type="scientific">Wenyingzhuangia heitensis</name>
    <dbReference type="NCBI Taxonomy" id="1487859"/>
    <lineage>
        <taxon>Bacteria</taxon>
        <taxon>Pseudomonadati</taxon>
        <taxon>Bacteroidota</taxon>
        <taxon>Flavobacteriia</taxon>
        <taxon>Flavobacteriales</taxon>
        <taxon>Flavobacteriaceae</taxon>
        <taxon>Wenyingzhuangia</taxon>
    </lineage>
</organism>
<dbReference type="EMBL" id="JAASQL010000002">
    <property type="protein sequence ID" value="NIJ45451.1"/>
    <property type="molecule type" value="Genomic_DNA"/>
</dbReference>
<accession>A0ABX0UE36</accession>
<dbReference type="Pfam" id="PF01066">
    <property type="entry name" value="CDP-OH_P_transf"/>
    <property type="match status" value="1"/>
</dbReference>
<comment type="similarity">
    <text evidence="2 11">Belongs to the CDP-alcohol phosphatidyltransferase class-I family.</text>
</comment>
<evidence type="ECO:0000256" key="12">
    <source>
        <dbReference type="SAM" id="Phobius"/>
    </source>
</evidence>
<keyword evidence="5 12" id="KW-0812">Transmembrane</keyword>
<feature type="transmembrane region" description="Helical" evidence="12">
    <location>
        <begin position="135"/>
        <end position="156"/>
    </location>
</feature>
<evidence type="ECO:0000313" key="14">
    <source>
        <dbReference type="Proteomes" id="UP000745859"/>
    </source>
</evidence>
<dbReference type="RefSeq" id="WP_167187518.1">
    <property type="nucleotide sequence ID" value="NZ_JAASQL010000002.1"/>
</dbReference>
<keyword evidence="3" id="KW-0444">Lipid biosynthesis</keyword>
<dbReference type="Gene3D" id="1.20.120.1760">
    <property type="match status" value="1"/>
</dbReference>
<dbReference type="InterPro" id="IPR048254">
    <property type="entry name" value="CDP_ALCOHOL_P_TRANSF_CS"/>
</dbReference>
<evidence type="ECO:0000256" key="3">
    <source>
        <dbReference type="ARBA" id="ARBA00022516"/>
    </source>
</evidence>
<dbReference type="EC" id="2.7.8.8" evidence="13"/>
<name>A0ABX0UE36_9FLAO</name>
<evidence type="ECO:0000256" key="10">
    <source>
        <dbReference type="ARBA" id="ARBA00023264"/>
    </source>
</evidence>
<feature type="transmembrane region" description="Helical" evidence="12">
    <location>
        <begin position="67"/>
        <end position="86"/>
    </location>
</feature>
<gene>
    <name evidence="13" type="ORF">FHR24_001919</name>
</gene>
<dbReference type="PANTHER" id="PTHR14269:SF61">
    <property type="entry name" value="CDP-DIACYLGLYCEROL--SERINE O-PHOSPHATIDYLTRANSFERASE"/>
    <property type="match status" value="1"/>
</dbReference>
<dbReference type="PROSITE" id="PS51257">
    <property type="entry name" value="PROKAR_LIPOPROTEIN"/>
    <property type="match status" value="1"/>
</dbReference>
<evidence type="ECO:0000256" key="6">
    <source>
        <dbReference type="ARBA" id="ARBA00022989"/>
    </source>
</evidence>
<keyword evidence="9" id="KW-0594">Phospholipid biosynthesis</keyword>
<evidence type="ECO:0000256" key="5">
    <source>
        <dbReference type="ARBA" id="ARBA00022692"/>
    </source>
</evidence>
<comment type="subcellular location">
    <subcellularLocation>
        <location evidence="1">Membrane</location>
        <topology evidence="1">Multi-pass membrane protein</topology>
    </subcellularLocation>
</comment>
<evidence type="ECO:0000256" key="7">
    <source>
        <dbReference type="ARBA" id="ARBA00023098"/>
    </source>
</evidence>
<dbReference type="InterPro" id="IPR050324">
    <property type="entry name" value="CDP-alcohol_PTase-I"/>
</dbReference>